<dbReference type="CDD" id="cd13854">
    <property type="entry name" value="CuRO_1_MaLCC_like"/>
    <property type="match status" value="1"/>
</dbReference>
<dbReference type="GO" id="GO:0046274">
    <property type="term" value="P:lignin catabolic process"/>
    <property type="evidence" value="ECO:0007669"/>
    <property type="project" value="UniProtKB-KW"/>
</dbReference>
<evidence type="ECO:0000256" key="13">
    <source>
        <dbReference type="ARBA" id="ARBA00023185"/>
    </source>
</evidence>
<dbReference type="Gene3D" id="2.60.40.420">
    <property type="entry name" value="Cupredoxins - blue copper proteins"/>
    <property type="match status" value="3"/>
</dbReference>
<evidence type="ECO:0000256" key="12">
    <source>
        <dbReference type="ARBA" id="ARBA00023180"/>
    </source>
</evidence>
<organism evidence="17 18">
    <name type="scientific">Oidiodendron maius (strain Zn)</name>
    <dbReference type="NCBI Taxonomy" id="913774"/>
    <lineage>
        <taxon>Eukaryota</taxon>
        <taxon>Fungi</taxon>
        <taxon>Dikarya</taxon>
        <taxon>Ascomycota</taxon>
        <taxon>Pezizomycotina</taxon>
        <taxon>Leotiomycetes</taxon>
        <taxon>Leotiomycetes incertae sedis</taxon>
        <taxon>Myxotrichaceae</taxon>
        <taxon>Oidiodendron</taxon>
    </lineage>
</organism>
<keyword evidence="7" id="KW-0964">Secreted</keyword>
<comment type="similarity">
    <text evidence="5">Belongs to the multicopper oxidase family.</text>
</comment>
<keyword evidence="18" id="KW-1185">Reference proteome</keyword>
<dbReference type="Pfam" id="PF07732">
    <property type="entry name" value="Cu-oxidase_3"/>
    <property type="match status" value="1"/>
</dbReference>
<evidence type="ECO:0000259" key="14">
    <source>
        <dbReference type="Pfam" id="PF00394"/>
    </source>
</evidence>
<dbReference type="Pfam" id="PF00394">
    <property type="entry name" value="Cu-oxidase"/>
    <property type="match status" value="1"/>
</dbReference>
<feature type="domain" description="Plastocyanin-like" evidence="15">
    <location>
        <begin position="394"/>
        <end position="524"/>
    </location>
</feature>
<evidence type="ECO:0000256" key="4">
    <source>
        <dbReference type="ARBA" id="ARBA00004613"/>
    </source>
</evidence>
<evidence type="ECO:0000256" key="5">
    <source>
        <dbReference type="ARBA" id="ARBA00010609"/>
    </source>
</evidence>
<comment type="catalytic activity">
    <reaction evidence="1">
        <text>4 hydroquinone + O2 = 4 benzosemiquinone + 2 H2O</text>
        <dbReference type="Rhea" id="RHEA:11276"/>
        <dbReference type="ChEBI" id="CHEBI:15377"/>
        <dbReference type="ChEBI" id="CHEBI:15379"/>
        <dbReference type="ChEBI" id="CHEBI:17594"/>
        <dbReference type="ChEBI" id="CHEBI:17977"/>
        <dbReference type="EC" id="1.10.3.2"/>
    </reaction>
</comment>
<evidence type="ECO:0000259" key="15">
    <source>
        <dbReference type="Pfam" id="PF07731"/>
    </source>
</evidence>
<dbReference type="InterPro" id="IPR002355">
    <property type="entry name" value="Cu_oxidase_Cu_BS"/>
</dbReference>
<feature type="domain" description="Plastocyanin-like" evidence="16">
    <location>
        <begin position="54"/>
        <end position="168"/>
    </location>
</feature>
<dbReference type="GO" id="GO:0052716">
    <property type="term" value="F:hydroquinone:oxygen oxidoreductase activity"/>
    <property type="evidence" value="ECO:0007669"/>
    <property type="project" value="UniProtKB-EC"/>
</dbReference>
<sequence>MFITFFGGRRVDMILSSCENTATSRSCWGNYSIDTNYYDVFPDTGVIKEYWLSVENVTCAPDGYERYCLAFNGTVPGPQLTADWGDTLVIHVTNNMKYNGTSIHWHGVRQLNTVDQDGVPGVSQCPIAPGETFTYEFQVSQYGSTWYHSHFSLQYADGLFGPLIFNGPATADYDEDLGLLFVGDWSHTEIETLWYTARQGVVPSMENGLLNGTNTYDCSGSTDAKCLGTGTKFEMAFESGTTYRLRVINVATEGHLDFSIDGHSFTVIATDFVPIVPYETDSVLIGIGQRYDLIITANQTSGDYWIRGGWQTACANNQNAANITGILRYDSSSTSDPTTTGLTTSTYCGDEPIASLVPWVPLNVTNIPNITKEDLSFTFGSYFTWTINSSSLYLNWSDPTLLQITNNEDIFPTDYNVVSIEKTTSEADEWALLVVQDLTGFGFHPLHLHGHDFWIVGQTTGTFDGTLSSLSLNNAPRRDVAALPANGYLAIAFKKDNPGSWLTHCHIAWHVSEGLALQFVESQDEISLSTVRQQALDDLCQSWDAFTPTEVFAQDDSGI</sequence>
<gene>
    <name evidence="17" type="ORF">OIDMADRAFT_44811</name>
</gene>
<dbReference type="InterPro" id="IPR011707">
    <property type="entry name" value="Cu-oxidase-like_N"/>
</dbReference>
<evidence type="ECO:0000256" key="9">
    <source>
        <dbReference type="ARBA" id="ARBA00022737"/>
    </source>
</evidence>
<evidence type="ECO:0000313" key="17">
    <source>
        <dbReference type="EMBL" id="KIM96030.1"/>
    </source>
</evidence>
<dbReference type="SUPFAM" id="SSF49503">
    <property type="entry name" value="Cupredoxins"/>
    <property type="match status" value="3"/>
</dbReference>
<keyword evidence="10" id="KW-0560">Oxidoreductase</keyword>
<dbReference type="HOGENOM" id="CLU_006504_3_2_1"/>
<evidence type="ECO:0000313" key="18">
    <source>
        <dbReference type="Proteomes" id="UP000054321"/>
    </source>
</evidence>
<dbReference type="OrthoDB" id="2121828at2759"/>
<evidence type="ECO:0000256" key="1">
    <source>
        <dbReference type="ARBA" id="ARBA00000349"/>
    </source>
</evidence>
<reference evidence="18" key="2">
    <citation type="submission" date="2015-01" db="EMBL/GenBank/DDBJ databases">
        <title>Evolutionary Origins and Diversification of the Mycorrhizal Mutualists.</title>
        <authorList>
            <consortium name="DOE Joint Genome Institute"/>
            <consortium name="Mycorrhizal Genomics Consortium"/>
            <person name="Kohler A."/>
            <person name="Kuo A."/>
            <person name="Nagy L.G."/>
            <person name="Floudas D."/>
            <person name="Copeland A."/>
            <person name="Barry K.W."/>
            <person name="Cichocki N."/>
            <person name="Veneault-Fourrey C."/>
            <person name="LaButti K."/>
            <person name="Lindquist E.A."/>
            <person name="Lipzen A."/>
            <person name="Lundell T."/>
            <person name="Morin E."/>
            <person name="Murat C."/>
            <person name="Riley R."/>
            <person name="Ohm R."/>
            <person name="Sun H."/>
            <person name="Tunlid A."/>
            <person name="Henrissat B."/>
            <person name="Grigoriev I.V."/>
            <person name="Hibbett D.S."/>
            <person name="Martin F."/>
        </authorList>
    </citation>
    <scope>NUCLEOTIDE SEQUENCE [LARGE SCALE GENOMIC DNA]</scope>
    <source>
        <strain evidence="18">Zn</strain>
    </source>
</reference>
<dbReference type="STRING" id="913774.A0A0C3GIQ9"/>
<accession>A0A0C3GIQ9</accession>
<comment type="cofactor">
    <cofactor evidence="2">
        <name>Cu cation</name>
        <dbReference type="ChEBI" id="CHEBI:23378"/>
    </cofactor>
</comment>
<dbReference type="Proteomes" id="UP000054321">
    <property type="component" value="Unassembled WGS sequence"/>
</dbReference>
<keyword evidence="8" id="KW-0479">Metal-binding</keyword>
<dbReference type="Pfam" id="PF07731">
    <property type="entry name" value="Cu-oxidase_2"/>
    <property type="match status" value="1"/>
</dbReference>
<reference evidence="17 18" key="1">
    <citation type="submission" date="2014-04" db="EMBL/GenBank/DDBJ databases">
        <authorList>
            <consortium name="DOE Joint Genome Institute"/>
            <person name="Kuo A."/>
            <person name="Martino E."/>
            <person name="Perotto S."/>
            <person name="Kohler A."/>
            <person name="Nagy L.G."/>
            <person name="Floudas D."/>
            <person name="Copeland A."/>
            <person name="Barry K.W."/>
            <person name="Cichocki N."/>
            <person name="Veneault-Fourrey C."/>
            <person name="LaButti K."/>
            <person name="Lindquist E.A."/>
            <person name="Lipzen A."/>
            <person name="Lundell T."/>
            <person name="Morin E."/>
            <person name="Murat C."/>
            <person name="Sun H."/>
            <person name="Tunlid A."/>
            <person name="Henrissat B."/>
            <person name="Grigoriev I.V."/>
            <person name="Hibbett D.S."/>
            <person name="Martin F."/>
            <person name="Nordberg H.P."/>
            <person name="Cantor M.N."/>
            <person name="Hua S.X."/>
        </authorList>
    </citation>
    <scope>NUCLEOTIDE SEQUENCE [LARGE SCALE GENOMIC DNA]</scope>
    <source>
        <strain evidence="17 18">Zn</strain>
    </source>
</reference>
<evidence type="ECO:0000259" key="16">
    <source>
        <dbReference type="Pfam" id="PF07732"/>
    </source>
</evidence>
<dbReference type="InterPro" id="IPR011706">
    <property type="entry name" value="Cu-oxidase_C"/>
</dbReference>
<keyword evidence="9" id="KW-0677">Repeat</keyword>
<protein>
    <recommendedName>
        <fullName evidence="6">laccase</fullName>
        <ecNumber evidence="6">1.10.3.2</ecNumber>
    </recommendedName>
</protein>
<proteinExistence type="inferred from homology"/>
<evidence type="ECO:0000256" key="2">
    <source>
        <dbReference type="ARBA" id="ARBA00001935"/>
    </source>
</evidence>
<dbReference type="PROSITE" id="PS00080">
    <property type="entry name" value="MULTICOPPER_OXIDASE2"/>
    <property type="match status" value="1"/>
</dbReference>
<comment type="function">
    <text evidence="3">Lignin degradation and detoxification of lignin-derived products.</text>
</comment>
<dbReference type="EMBL" id="KN832885">
    <property type="protein sequence ID" value="KIM96030.1"/>
    <property type="molecule type" value="Genomic_DNA"/>
</dbReference>
<evidence type="ECO:0000256" key="8">
    <source>
        <dbReference type="ARBA" id="ARBA00022723"/>
    </source>
</evidence>
<dbReference type="EC" id="1.10.3.2" evidence="6"/>
<name>A0A0C3GIQ9_OIDMZ</name>
<dbReference type="PANTHER" id="PTHR11709:SF71">
    <property type="entry name" value="OXIDOREDUCTASE TPCJ"/>
    <property type="match status" value="1"/>
</dbReference>
<dbReference type="CDD" id="cd13901">
    <property type="entry name" value="CuRO_3_MaLCC_like"/>
    <property type="match status" value="1"/>
</dbReference>
<evidence type="ECO:0000256" key="11">
    <source>
        <dbReference type="ARBA" id="ARBA00023008"/>
    </source>
</evidence>
<evidence type="ECO:0000256" key="10">
    <source>
        <dbReference type="ARBA" id="ARBA00023002"/>
    </source>
</evidence>
<dbReference type="InterPro" id="IPR008972">
    <property type="entry name" value="Cupredoxin"/>
</dbReference>
<dbReference type="CDD" id="cd13880">
    <property type="entry name" value="CuRO_2_MaLCC_like"/>
    <property type="match status" value="1"/>
</dbReference>
<dbReference type="FunFam" id="2.60.40.420:FF:000038">
    <property type="entry name" value="Extracellular dihydrogeodin oxidase/laccase"/>
    <property type="match status" value="1"/>
</dbReference>
<dbReference type="FunFam" id="2.60.40.420:FF:000021">
    <property type="entry name" value="Extracellular dihydrogeodin oxidase/laccase"/>
    <property type="match status" value="1"/>
</dbReference>
<dbReference type="InterPro" id="IPR001117">
    <property type="entry name" value="Cu-oxidase_2nd"/>
</dbReference>
<comment type="subcellular location">
    <subcellularLocation>
        <location evidence="4">Secreted</location>
    </subcellularLocation>
</comment>
<dbReference type="AlphaFoldDB" id="A0A0C3GIQ9"/>
<evidence type="ECO:0000256" key="3">
    <source>
        <dbReference type="ARBA" id="ARBA00002075"/>
    </source>
</evidence>
<keyword evidence="11" id="KW-0186">Copper</keyword>
<keyword evidence="12" id="KW-0325">Glycoprotein</keyword>
<evidence type="ECO:0000256" key="7">
    <source>
        <dbReference type="ARBA" id="ARBA00022525"/>
    </source>
</evidence>
<dbReference type="PANTHER" id="PTHR11709">
    <property type="entry name" value="MULTI-COPPER OXIDASE"/>
    <property type="match status" value="1"/>
</dbReference>
<keyword evidence="13" id="KW-0439">Lignin degradation</keyword>
<dbReference type="GO" id="GO:0005576">
    <property type="term" value="C:extracellular region"/>
    <property type="evidence" value="ECO:0007669"/>
    <property type="project" value="UniProtKB-SubCell"/>
</dbReference>
<dbReference type="InParanoid" id="A0A0C3GIQ9"/>
<feature type="domain" description="Plastocyanin-like" evidence="14">
    <location>
        <begin position="180"/>
        <end position="331"/>
    </location>
</feature>
<dbReference type="InterPro" id="IPR045087">
    <property type="entry name" value="Cu-oxidase_fam"/>
</dbReference>
<evidence type="ECO:0000256" key="6">
    <source>
        <dbReference type="ARBA" id="ARBA00012297"/>
    </source>
</evidence>
<dbReference type="GO" id="GO:0005507">
    <property type="term" value="F:copper ion binding"/>
    <property type="evidence" value="ECO:0007669"/>
    <property type="project" value="InterPro"/>
</dbReference>